<gene>
    <name evidence="1" type="ORF">MAA8898_04318</name>
</gene>
<evidence type="ECO:0000313" key="1">
    <source>
        <dbReference type="EMBL" id="SMX49507.1"/>
    </source>
</evidence>
<protein>
    <recommendedName>
        <fullName evidence="3">Acetolactate synthase</fullName>
    </recommendedName>
</protein>
<dbReference type="Proteomes" id="UP000207598">
    <property type="component" value="Unassembled WGS sequence"/>
</dbReference>
<dbReference type="RefSeq" id="WP_281252910.1">
    <property type="nucleotide sequence ID" value="NZ_FXYF01000016.1"/>
</dbReference>
<keyword evidence="2" id="KW-1185">Reference proteome</keyword>
<dbReference type="EMBL" id="FXYF01000016">
    <property type="protein sequence ID" value="SMX49507.1"/>
    <property type="molecule type" value="Genomic_DNA"/>
</dbReference>
<dbReference type="InterPro" id="IPR045467">
    <property type="entry name" value="DUF6497"/>
</dbReference>
<evidence type="ECO:0008006" key="3">
    <source>
        <dbReference type="Google" id="ProtNLM"/>
    </source>
</evidence>
<reference evidence="1 2" key="1">
    <citation type="submission" date="2017-05" db="EMBL/GenBank/DDBJ databases">
        <authorList>
            <person name="Song R."/>
            <person name="Chenine A.L."/>
            <person name="Ruprecht R.M."/>
        </authorList>
    </citation>
    <scope>NUCLEOTIDE SEQUENCE [LARGE SCALE GENOMIC DNA]</scope>
    <source>
        <strain evidence="1 2">CECT 8898</strain>
    </source>
</reference>
<evidence type="ECO:0000313" key="2">
    <source>
        <dbReference type="Proteomes" id="UP000207598"/>
    </source>
</evidence>
<sequence length="165" mass="17543">MTAPHRFIAPGALGDQAALTGGTVTANTRRCRGCLKILSFVSVACSAFAVPGPALAQAPEESVTLPSGIEALAWDSIDEAPLYRVRYLAPALADGGVSHGALTEDLTWLCAEDALPRLRADGIDPARIVVSLMAEPVEFGVMTPGVVQVFESYRIEDQRCIWEAF</sequence>
<dbReference type="AlphaFoldDB" id="A0A238L3E8"/>
<accession>A0A238L3E8</accession>
<organism evidence="1 2">
    <name type="scientific">Maliponia aquimaris</name>
    <dbReference type="NCBI Taxonomy" id="1673631"/>
    <lineage>
        <taxon>Bacteria</taxon>
        <taxon>Pseudomonadati</taxon>
        <taxon>Pseudomonadota</taxon>
        <taxon>Alphaproteobacteria</taxon>
        <taxon>Rhodobacterales</taxon>
        <taxon>Paracoccaceae</taxon>
        <taxon>Maliponia</taxon>
    </lineage>
</organism>
<proteinExistence type="predicted"/>
<name>A0A238L3E8_9RHOB</name>
<dbReference type="Pfam" id="PF20107">
    <property type="entry name" value="DUF6497"/>
    <property type="match status" value="1"/>
</dbReference>